<dbReference type="PANTHER" id="PTHR43022:SF1">
    <property type="entry name" value="PROTEIN SMF"/>
    <property type="match status" value="1"/>
</dbReference>
<name>A0ABV7HN07_9GAMM</name>
<evidence type="ECO:0000259" key="3">
    <source>
        <dbReference type="Pfam" id="PF17782"/>
    </source>
</evidence>
<dbReference type="PANTHER" id="PTHR43022">
    <property type="entry name" value="PROTEIN SMF"/>
    <property type="match status" value="1"/>
</dbReference>
<keyword evidence="5" id="KW-1185">Reference proteome</keyword>
<sequence length="373" mass="39041">MNDPSDCFVSLLTLLRLPGLGASTYADLHQHFGSAAAIYSAGAAQLRPWLEPSSLQLLQTLRDDPQHEWHSAVAAEMEWLAAHPDVSVVAWGSDDYPHLLAQVASAPALLYVRGALAALELPQLAIVGSRNPSAGGRNNAHEFARYLAGGGFAITSGLALGVDACAHRGALDAGGVTVGVLGTGIDRVYPARHRDLAAEILDNGGALVSEFPLGTGSVASNFPRRNRIISGLSLGTLVAEAAVKSGSLITARYALEQEREVFAIPGSIHNPMAKGCHALIKRGAKLVESASDIVEELGGALAFKSQQITPSSPAKTLSAGDQRLLDLMGYDPVSLDTLCQRSGIDAGTLAAQLMDLELDGCITQNGSYFCRAQ</sequence>
<accession>A0ABV7HN07</accession>
<feature type="domain" description="DprA winged helix" evidence="3">
    <location>
        <begin position="310"/>
        <end position="364"/>
    </location>
</feature>
<dbReference type="InterPro" id="IPR041614">
    <property type="entry name" value="DprA_WH"/>
</dbReference>
<dbReference type="Pfam" id="PF17782">
    <property type="entry name" value="WHD_DprA"/>
    <property type="match status" value="1"/>
</dbReference>
<comment type="similarity">
    <text evidence="1">Belongs to the DprA/Smf family.</text>
</comment>
<feature type="domain" description="Smf/DprA SLOG" evidence="2">
    <location>
        <begin position="88"/>
        <end position="297"/>
    </location>
</feature>
<evidence type="ECO:0000259" key="2">
    <source>
        <dbReference type="Pfam" id="PF02481"/>
    </source>
</evidence>
<comment type="caution">
    <text evidence="4">The sequence shown here is derived from an EMBL/GenBank/DDBJ whole genome shotgun (WGS) entry which is preliminary data.</text>
</comment>
<dbReference type="Gene3D" id="1.10.10.10">
    <property type="entry name" value="Winged helix-like DNA-binding domain superfamily/Winged helix DNA-binding domain"/>
    <property type="match status" value="1"/>
</dbReference>
<dbReference type="InterPro" id="IPR003488">
    <property type="entry name" value="DprA"/>
</dbReference>
<dbReference type="InterPro" id="IPR036388">
    <property type="entry name" value="WH-like_DNA-bd_sf"/>
</dbReference>
<dbReference type="Proteomes" id="UP001595548">
    <property type="component" value="Unassembled WGS sequence"/>
</dbReference>
<evidence type="ECO:0000313" key="4">
    <source>
        <dbReference type="EMBL" id="MFC3154119.1"/>
    </source>
</evidence>
<dbReference type="InterPro" id="IPR057666">
    <property type="entry name" value="DrpA_SLOG"/>
</dbReference>
<evidence type="ECO:0000313" key="5">
    <source>
        <dbReference type="Proteomes" id="UP001595548"/>
    </source>
</evidence>
<evidence type="ECO:0000256" key="1">
    <source>
        <dbReference type="ARBA" id="ARBA00006525"/>
    </source>
</evidence>
<proteinExistence type="inferred from homology"/>
<reference evidence="5" key="1">
    <citation type="journal article" date="2019" name="Int. J. Syst. Evol. Microbiol.">
        <title>The Global Catalogue of Microorganisms (GCM) 10K type strain sequencing project: providing services to taxonomists for standard genome sequencing and annotation.</title>
        <authorList>
            <consortium name="The Broad Institute Genomics Platform"/>
            <consortium name="The Broad Institute Genome Sequencing Center for Infectious Disease"/>
            <person name="Wu L."/>
            <person name="Ma J."/>
        </authorList>
    </citation>
    <scope>NUCLEOTIDE SEQUENCE [LARGE SCALE GENOMIC DNA]</scope>
    <source>
        <strain evidence="5">KCTC 52141</strain>
    </source>
</reference>
<organism evidence="4 5">
    <name type="scientific">Gilvimarinus japonicus</name>
    <dbReference type="NCBI Taxonomy" id="1796469"/>
    <lineage>
        <taxon>Bacteria</taxon>
        <taxon>Pseudomonadati</taxon>
        <taxon>Pseudomonadota</taxon>
        <taxon>Gammaproteobacteria</taxon>
        <taxon>Cellvibrionales</taxon>
        <taxon>Cellvibrionaceae</taxon>
        <taxon>Gilvimarinus</taxon>
    </lineage>
</organism>
<dbReference type="EMBL" id="JBHRTL010000004">
    <property type="protein sequence ID" value="MFC3154119.1"/>
    <property type="molecule type" value="Genomic_DNA"/>
</dbReference>
<dbReference type="RefSeq" id="WP_382414229.1">
    <property type="nucleotide sequence ID" value="NZ_AP031500.1"/>
</dbReference>
<dbReference type="Gene3D" id="3.40.50.450">
    <property type="match status" value="1"/>
</dbReference>
<dbReference type="NCBIfam" id="TIGR00732">
    <property type="entry name" value="dprA"/>
    <property type="match status" value="1"/>
</dbReference>
<dbReference type="Pfam" id="PF02481">
    <property type="entry name" value="DNA_processg_A"/>
    <property type="match status" value="1"/>
</dbReference>
<dbReference type="SUPFAM" id="SSF102405">
    <property type="entry name" value="MCP/YpsA-like"/>
    <property type="match status" value="1"/>
</dbReference>
<gene>
    <name evidence="4" type="primary">dprA</name>
    <name evidence="4" type="ORF">ACFOEB_02820</name>
</gene>
<protein>
    <submittedName>
        <fullName evidence="4">DNA-processing protein DprA</fullName>
    </submittedName>
</protein>